<reference evidence="2 3" key="1">
    <citation type="submission" date="2021-01" db="EMBL/GenBank/DDBJ databases">
        <title>Whole genome shotgun sequence of Planobispora longispora NBRC 13918.</title>
        <authorList>
            <person name="Komaki H."/>
            <person name="Tamura T."/>
        </authorList>
    </citation>
    <scope>NUCLEOTIDE SEQUENCE [LARGE SCALE GENOMIC DNA]</scope>
    <source>
        <strain evidence="2 3">NBRC 13918</strain>
    </source>
</reference>
<dbReference type="Proteomes" id="UP000616724">
    <property type="component" value="Unassembled WGS sequence"/>
</dbReference>
<name>A0A8J3W7H5_9ACTN</name>
<accession>A0A8J3W7H5</accession>
<dbReference type="EMBL" id="BOOH01000044">
    <property type="protein sequence ID" value="GIH78830.1"/>
    <property type="molecule type" value="Genomic_DNA"/>
</dbReference>
<feature type="region of interest" description="Disordered" evidence="1">
    <location>
        <begin position="18"/>
        <end position="99"/>
    </location>
</feature>
<comment type="caution">
    <text evidence="2">The sequence shown here is derived from an EMBL/GenBank/DDBJ whole genome shotgun (WGS) entry which is preliminary data.</text>
</comment>
<gene>
    <name evidence="2" type="ORF">Plo01_52590</name>
</gene>
<evidence type="ECO:0000256" key="1">
    <source>
        <dbReference type="SAM" id="MobiDB-lite"/>
    </source>
</evidence>
<organism evidence="2 3">
    <name type="scientific">Planobispora longispora</name>
    <dbReference type="NCBI Taxonomy" id="28887"/>
    <lineage>
        <taxon>Bacteria</taxon>
        <taxon>Bacillati</taxon>
        <taxon>Actinomycetota</taxon>
        <taxon>Actinomycetes</taxon>
        <taxon>Streptosporangiales</taxon>
        <taxon>Streptosporangiaceae</taxon>
        <taxon>Planobispora</taxon>
    </lineage>
</organism>
<keyword evidence="3" id="KW-1185">Reference proteome</keyword>
<feature type="compositionally biased region" description="Basic and acidic residues" evidence="1">
    <location>
        <begin position="30"/>
        <end position="42"/>
    </location>
</feature>
<evidence type="ECO:0000313" key="3">
    <source>
        <dbReference type="Proteomes" id="UP000616724"/>
    </source>
</evidence>
<evidence type="ECO:0008006" key="4">
    <source>
        <dbReference type="Google" id="ProtNLM"/>
    </source>
</evidence>
<proteinExistence type="predicted"/>
<dbReference type="AlphaFoldDB" id="A0A8J3W7H5"/>
<sequence length="159" mass="17040">MFVLNSPGMGRLASVKGVTAMERGSAKHGPRLDDQQQHETEGMTRGGGTTHAQEWKQPEPTLAPGEEGTAPTNRPPDHQPGVPRGLTPEGAERRSDLAKWISGTDVFPADRDALLSRAEMQGAPDPIIADLRSLPNATYVNMAEVSEALGYGTEERDQG</sequence>
<dbReference type="InterPro" id="IPR021527">
    <property type="entry name" value="DUF2795"/>
</dbReference>
<evidence type="ECO:0000313" key="2">
    <source>
        <dbReference type="EMBL" id="GIH78830.1"/>
    </source>
</evidence>
<dbReference type="Pfam" id="PF11387">
    <property type="entry name" value="DUF2795"/>
    <property type="match status" value="1"/>
</dbReference>
<protein>
    <recommendedName>
        <fullName evidence="4">DUF2795 domain-containing protein</fullName>
    </recommendedName>
</protein>